<feature type="non-terminal residue" evidence="1">
    <location>
        <position position="1"/>
    </location>
</feature>
<proteinExistence type="predicted"/>
<reference evidence="1" key="1">
    <citation type="journal article" date="2014" name="Front. Microbiol.">
        <title>High frequency of phylogenetically diverse reductive dehalogenase-homologous genes in deep subseafloor sedimentary metagenomes.</title>
        <authorList>
            <person name="Kawai M."/>
            <person name="Futagami T."/>
            <person name="Toyoda A."/>
            <person name="Takaki Y."/>
            <person name="Nishi S."/>
            <person name="Hori S."/>
            <person name="Arai W."/>
            <person name="Tsubouchi T."/>
            <person name="Morono Y."/>
            <person name="Uchiyama I."/>
            <person name="Ito T."/>
            <person name="Fujiyama A."/>
            <person name="Inagaki F."/>
            <person name="Takami H."/>
        </authorList>
    </citation>
    <scope>NUCLEOTIDE SEQUENCE</scope>
    <source>
        <strain evidence="1">Expedition CK06-06</strain>
    </source>
</reference>
<protein>
    <recommendedName>
        <fullName evidence="2">Core-binding (CB) domain-containing protein</fullName>
    </recommendedName>
</protein>
<dbReference type="EMBL" id="BARV01014630">
    <property type="protein sequence ID" value="GAI21326.1"/>
    <property type="molecule type" value="Genomic_DNA"/>
</dbReference>
<evidence type="ECO:0000313" key="1">
    <source>
        <dbReference type="EMBL" id="GAI21326.1"/>
    </source>
</evidence>
<comment type="caution">
    <text evidence="1">The sequence shown here is derived from an EMBL/GenBank/DDBJ whole genome shotgun (WGS) entry which is preliminary data.</text>
</comment>
<dbReference type="AlphaFoldDB" id="X1MTH1"/>
<name>X1MTH1_9ZZZZ</name>
<sequence length="112" mass="13434">LVSKAEVLEKYSSNLTGSKNRNHYLSYARDFLDHSDGLNKEFVTKYIERLRRHKKSPGTRNFAFRVIRRLFIVNGLDWPFLRGQAPQIGQRDEYKHKFETGQELFDWWVSRK</sequence>
<organism evidence="1">
    <name type="scientific">marine sediment metagenome</name>
    <dbReference type="NCBI Taxonomy" id="412755"/>
    <lineage>
        <taxon>unclassified sequences</taxon>
        <taxon>metagenomes</taxon>
        <taxon>ecological metagenomes</taxon>
    </lineage>
</organism>
<evidence type="ECO:0008006" key="2">
    <source>
        <dbReference type="Google" id="ProtNLM"/>
    </source>
</evidence>
<accession>X1MTH1</accession>
<gene>
    <name evidence="1" type="ORF">S06H3_25420</name>
</gene>